<sequence length="353" mass="39853">MFENFSFTSYFIDKNIWEYLKKEIIPYNNILIIVGEKSFDSIKDKILPILSDKEYSLEKYHGECSYENIEEILNNTLNKKFDLVLGIGGGKAIDTAKIAAFKLGIEIFSIPTIASTCSAASALSVVYNNDGSFKEFFNFPAPPKKTFIDLETIKSAPAKYIWAGMGDTLAKFYEVRMKYEYVSEKNNGTMSYPNSLGKEISHLCGSVILENGVSAYFSKDINDEFKKVVLSIVVNTGMVSNLVDDFLNGAIAHSVFYGLTLLPSLEKEHLHGEVVAFGILVQLILEGKKEEYIQLLPFYKKLAFPTKLSEVVKKEEFEEMEDKILWAILAGPDIIDMEFNINKENLKETLFAL</sequence>
<evidence type="ECO:0000256" key="6">
    <source>
        <dbReference type="ARBA" id="ARBA00040132"/>
    </source>
</evidence>
<proteinExistence type="predicted"/>
<dbReference type="Gene3D" id="3.40.50.1970">
    <property type="match status" value="1"/>
</dbReference>
<dbReference type="GO" id="GO:0046872">
    <property type="term" value="F:metal ion binding"/>
    <property type="evidence" value="ECO:0007669"/>
    <property type="project" value="UniProtKB-KW"/>
</dbReference>
<dbReference type="EC" id="1.1.1.6" evidence="5"/>
<evidence type="ECO:0000313" key="12">
    <source>
        <dbReference type="Proteomes" id="UP000249008"/>
    </source>
</evidence>
<reference evidence="11 12" key="1">
    <citation type="submission" date="2018-06" db="EMBL/GenBank/DDBJ databases">
        <authorList>
            <consortium name="Pathogen Informatics"/>
            <person name="Doyle S."/>
        </authorList>
    </citation>
    <scope>NUCLEOTIDE SEQUENCE [LARGE SCALE GENOMIC DNA]</scope>
    <source>
        <strain evidence="11 12">NCTC12112</strain>
    </source>
</reference>
<feature type="binding site" evidence="9">
    <location>
        <position position="123"/>
    </location>
    <ligand>
        <name>NAD(+)</name>
        <dbReference type="ChEBI" id="CHEBI:57540"/>
    </ligand>
</feature>
<name>A0AAX2JFE7_9FUSO</name>
<evidence type="ECO:0000256" key="2">
    <source>
        <dbReference type="ARBA" id="ARBA00023002"/>
    </source>
</evidence>
<evidence type="ECO:0000256" key="4">
    <source>
        <dbReference type="ARBA" id="ARBA00037918"/>
    </source>
</evidence>
<evidence type="ECO:0000313" key="11">
    <source>
        <dbReference type="EMBL" id="SQJ17311.1"/>
    </source>
</evidence>
<feature type="domain" description="Alcohol dehydrogenase iron-type/glycerol dehydrogenase GldA" evidence="10">
    <location>
        <begin position="9"/>
        <end position="135"/>
    </location>
</feature>
<protein>
    <recommendedName>
        <fullName evidence="6">Glycerol dehydrogenase</fullName>
        <ecNumber evidence="5">1.1.1.6</ecNumber>
    </recommendedName>
</protein>
<dbReference type="PANTHER" id="PTHR43616">
    <property type="entry name" value="GLYCEROL DEHYDROGENASE"/>
    <property type="match status" value="1"/>
</dbReference>
<feature type="binding site" evidence="8">
    <location>
        <position position="253"/>
    </location>
    <ligand>
        <name>glycerol</name>
        <dbReference type="ChEBI" id="CHEBI:17754"/>
    </ligand>
</feature>
<dbReference type="InterPro" id="IPR016205">
    <property type="entry name" value="Glycerol_DH"/>
</dbReference>
<accession>A0AAX2JFE7</accession>
<evidence type="ECO:0000256" key="1">
    <source>
        <dbReference type="ARBA" id="ARBA00022723"/>
    </source>
</evidence>
<evidence type="ECO:0000256" key="5">
    <source>
        <dbReference type="ARBA" id="ARBA00039147"/>
    </source>
</evidence>
<comment type="catalytic activity">
    <reaction evidence="7">
        <text>glycerol + NAD(+) = dihydroxyacetone + NADH + H(+)</text>
        <dbReference type="Rhea" id="RHEA:13769"/>
        <dbReference type="ChEBI" id="CHEBI:15378"/>
        <dbReference type="ChEBI" id="CHEBI:16016"/>
        <dbReference type="ChEBI" id="CHEBI:17754"/>
        <dbReference type="ChEBI" id="CHEBI:57540"/>
        <dbReference type="ChEBI" id="CHEBI:57945"/>
        <dbReference type="EC" id="1.1.1.6"/>
    </reaction>
</comment>
<evidence type="ECO:0000259" key="10">
    <source>
        <dbReference type="Pfam" id="PF00465"/>
    </source>
</evidence>
<evidence type="ECO:0000256" key="9">
    <source>
        <dbReference type="PIRSR" id="PIRSR000112-3"/>
    </source>
</evidence>
<dbReference type="Gene3D" id="1.20.1090.10">
    <property type="entry name" value="Dehydroquinate synthase-like - alpha domain"/>
    <property type="match status" value="1"/>
</dbReference>
<comment type="pathway">
    <text evidence="4">Polyol metabolism; glycerol fermentation; glycerone phosphate from glycerol (oxidative route): step 1/2.</text>
</comment>
<dbReference type="Proteomes" id="UP000249008">
    <property type="component" value="Chromosome 1"/>
</dbReference>
<comment type="cofactor">
    <cofactor evidence="8">
        <name>Zn(2+)</name>
        <dbReference type="ChEBI" id="CHEBI:29105"/>
    </cofactor>
    <text evidence="8">Binds 1 zinc ion per subunit.</text>
</comment>
<feature type="binding site" evidence="8">
    <location>
        <position position="167"/>
    </location>
    <ligand>
        <name>glycerol</name>
        <dbReference type="ChEBI" id="CHEBI:17754"/>
    </ligand>
</feature>
<gene>
    <name evidence="11" type="primary">gldA_3</name>
    <name evidence="11" type="ORF">NCTC12112_03331</name>
</gene>
<dbReference type="Pfam" id="PF00465">
    <property type="entry name" value="Fe-ADH"/>
    <property type="match status" value="1"/>
</dbReference>
<dbReference type="CDD" id="cd08171">
    <property type="entry name" value="GlyDH-like"/>
    <property type="match status" value="1"/>
</dbReference>
<dbReference type="KEGG" id="ful:C4N20_07195"/>
<dbReference type="GO" id="GO:0008888">
    <property type="term" value="F:glycerol dehydrogenase (NAD+) activity"/>
    <property type="evidence" value="ECO:0007669"/>
    <property type="project" value="UniProtKB-EC"/>
</dbReference>
<dbReference type="RefSeq" id="WP_005982584.1">
    <property type="nucleotide sequence ID" value="NZ_BAABXY010000001.1"/>
</dbReference>
<dbReference type="GeneID" id="78454588"/>
<dbReference type="EMBL" id="LS483487">
    <property type="protein sequence ID" value="SQJ17311.1"/>
    <property type="molecule type" value="Genomic_DNA"/>
</dbReference>
<feature type="binding site" evidence="9">
    <location>
        <position position="121"/>
    </location>
    <ligand>
        <name>NAD(+)</name>
        <dbReference type="ChEBI" id="CHEBI:57540"/>
    </ligand>
</feature>
<dbReference type="SUPFAM" id="SSF56796">
    <property type="entry name" value="Dehydroquinate synthase-like"/>
    <property type="match status" value="1"/>
</dbReference>
<keyword evidence="1 8" id="KW-0479">Metal-binding</keyword>
<feature type="binding site" evidence="9">
    <location>
        <position position="127"/>
    </location>
    <ligand>
        <name>NAD(+)</name>
        <dbReference type="ChEBI" id="CHEBI:57540"/>
    </ligand>
</feature>
<keyword evidence="3 9" id="KW-0520">NAD</keyword>
<dbReference type="InterPro" id="IPR001670">
    <property type="entry name" value="ADH_Fe/GldA"/>
</dbReference>
<keyword evidence="2 11" id="KW-0560">Oxidoreductase</keyword>
<dbReference type="PIRSF" id="PIRSF000112">
    <property type="entry name" value="Glycerol_dehydrogenase"/>
    <property type="match status" value="1"/>
</dbReference>
<feature type="binding site" evidence="9">
    <location>
        <begin position="90"/>
        <end position="94"/>
    </location>
    <ligand>
        <name>NAD(+)</name>
        <dbReference type="ChEBI" id="CHEBI:57540"/>
    </ligand>
</feature>
<feature type="binding site" evidence="8">
    <location>
        <position position="271"/>
    </location>
    <ligand>
        <name>glycerol</name>
        <dbReference type="ChEBI" id="CHEBI:17754"/>
    </ligand>
</feature>
<dbReference type="PANTHER" id="PTHR43616:SF5">
    <property type="entry name" value="GLYCEROL DEHYDROGENASE 1"/>
    <property type="match status" value="1"/>
</dbReference>
<evidence type="ECO:0000256" key="3">
    <source>
        <dbReference type="ARBA" id="ARBA00023027"/>
    </source>
</evidence>
<dbReference type="AlphaFoldDB" id="A0AAX2JFE7"/>
<organism evidence="11 12">
    <name type="scientific">Fusobacterium ulcerans</name>
    <dbReference type="NCBI Taxonomy" id="861"/>
    <lineage>
        <taxon>Bacteria</taxon>
        <taxon>Fusobacteriati</taxon>
        <taxon>Fusobacteriota</taxon>
        <taxon>Fusobacteriia</taxon>
        <taxon>Fusobacteriales</taxon>
        <taxon>Fusobacteriaceae</taxon>
        <taxon>Fusobacterium</taxon>
    </lineage>
</organism>
<feature type="binding site" evidence="9">
    <location>
        <begin position="112"/>
        <end position="115"/>
    </location>
    <ligand>
        <name>NAD(+)</name>
        <dbReference type="ChEBI" id="CHEBI:57540"/>
    </ligand>
</feature>
<evidence type="ECO:0000256" key="7">
    <source>
        <dbReference type="ARBA" id="ARBA00049006"/>
    </source>
</evidence>
<keyword evidence="8" id="KW-0862">Zinc</keyword>
<evidence type="ECO:0000256" key="8">
    <source>
        <dbReference type="PIRSR" id="PIRSR000112-1"/>
    </source>
</evidence>